<evidence type="ECO:0000313" key="3">
    <source>
        <dbReference type="EMBL" id="MXO97729.1"/>
    </source>
</evidence>
<feature type="signal peptide" evidence="2">
    <location>
        <begin position="1"/>
        <end position="22"/>
    </location>
</feature>
<dbReference type="AlphaFoldDB" id="A0A6I4TQU1"/>
<evidence type="ECO:0000256" key="1">
    <source>
        <dbReference type="SAM" id="MobiDB-lite"/>
    </source>
</evidence>
<evidence type="ECO:0000313" key="4">
    <source>
        <dbReference type="Proteomes" id="UP000469430"/>
    </source>
</evidence>
<organism evidence="3 4">
    <name type="scientific">Croceibacterium xixiisoli</name>
    <dbReference type="NCBI Taxonomy" id="1476466"/>
    <lineage>
        <taxon>Bacteria</taxon>
        <taxon>Pseudomonadati</taxon>
        <taxon>Pseudomonadota</taxon>
        <taxon>Alphaproteobacteria</taxon>
        <taxon>Sphingomonadales</taxon>
        <taxon>Erythrobacteraceae</taxon>
        <taxon>Croceibacterium</taxon>
    </lineage>
</organism>
<keyword evidence="2" id="KW-0732">Signal</keyword>
<name>A0A6I4TQU1_9SPHN</name>
<proteinExistence type="predicted"/>
<accession>A0A6I4TQU1</accession>
<feature type="region of interest" description="Disordered" evidence="1">
    <location>
        <begin position="175"/>
        <end position="206"/>
    </location>
</feature>
<reference evidence="3 4" key="1">
    <citation type="submission" date="2019-12" db="EMBL/GenBank/DDBJ databases">
        <title>Genomic-based taxomic classification of the family Erythrobacteraceae.</title>
        <authorList>
            <person name="Xu L."/>
        </authorList>
    </citation>
    <scope>NUCLEOTIDE SEQUENCE [LARGE SCALE GENOMIC DNA]</scope>
    <source>
        <strain evidence="3 4">S36</strain>
    </source>
</reference>
<gene>
    <name evidence="3" type="ORF">GRI97_01840</name>
</gene>
<evidence type="ECO:0000256" key="2">
    <source>
        <dbReference type="SAM" id="SignalP"/>
    </source>
</evidence>
<sequence length="250" mass="26420">MLRSARRAAAISLLLLTLAGCASGPKPRNGPPLRQTANASAVIAREFGFARAAQDRGLWVAFSEFSAPDAVVFVPDRARAQDWVKRRAEPAQRPRWQPHSVWSSCDGSLAVTHGGWQAGEAGAQGRQGQYVVVWRRDGSGGTYRWVLELDGALAQPLIAPEMITAQAASCVRIDEDGAGRMPPPRKGAQGSRNNPTGPGEDPLVARDGSLSVSLESAAGGGQNVRVMFMRDGAPQEVLSVQLAGSGMGAR</sequence>
<dbReference type="PROSITE" id="PS51257">
    <property type="entry name" value="PROKAR_LIPOPROTEIN"/>
    <property type="match status" value="1"/>
</dbReference>
<protein>
    <recommendedName>
        <fullName evidence="5">DUF4440 domain-containing protein</fullName>
    </recommendedName>
</protein>
<dbReference type="OrthoDB" id="7201546at2"/>
<dbReference type="RefSeq" id="WP_161389430.1">
    <property type="nucleotide sequence ID" value="NZ_JBHSCP010000001.1"/>
</dbReference>
<dbReference type="EMBL" id="WTYJ01000001">
    <property type="protein sequence ID" value="MXO97729.1"/>
    <property type="molecule type" value="Genomic_DNA"/>
</dbReference>
<dbReference type="Proteomes" id="UP000469430">
    <property type="component" value="Unassembled WGS sequence"/>
</dbReference>
<evidence type="ECO:0008006" key="5">
    <source>
        <dbReference type="Google" id="ProtNLM"/>
    </source>
</evidence>
<comment type="caution">
    <text evidence="3">The sequence shown here is derived from an EMBL/GenBank/DDBJ whole genome shotgun (WGS) entry which is preliminary data.</text>
</comment>
<dbReference type="Gene3D" id="3.10.450.50">
    <property type="match status" value="1"/>
</dbReference>
<keyword evidence="4" id="KW-1185">Reference proteome</keyword>
<feature type="chain" id="PRO_5026135422" description="DUF4440 domain-containing protein" evidence="2">
    <location>
        <begin position="23"/>
        <end position="250"/>
    </location>
</feature>